<reference evidence="2" key="2">
    <citation type="submission" date="2013-07" db="EMBL/GenBank/DDBJ databases">
        <authorList>
            <consortium name="The Broad Institute Genome Sequencing Platform"/>
            <person name="Cuomo C."/>
            <person name="Litvintseva A."/>
            <person name="Chen Y."/>
            <person name="Heitman J."/>
            <person name="Sun S."/>
            <person name="Springer D."/>
            <person name="Dromer F."/>
            <person name="Young S.K."/>
            <person name="Zeng Q."/>
            <person name="Gargeya S."/>
            <person name="Fitzgerald M."/>
            <person name="Abouelleil A."/>
            <person name="Alvarado L."/>
            <person name="Berlin A.M."/>
            <person name="Chapman S.B."/>
            <person name="Dewar J."/>
            <person name="Goldberg J."/>
            <person name="Griggs A."/>
            <person name="Gujja S."/>
            <person name="Hansen M."/>
            <person name="Howarth C."/>
            <person name="Imamovic A."/>
            <person name="Larimer J."/>
            <person name="McCowan C."/>
            <person name="Murphy C."/>
            <person name="Pearson M."/>
            <person name="Priest M."/>
            <person name="Roberts A."/>
            <person name="Saif S."/>
            <person name="Shea T."/>
            <person name="Sykes S."/>
            <person name="Wortman J."/>
            <person name="Nusbaum C."/>
            <person name="Birren B."/>
        </authorList>
    </citation>
    <scope>NUCLEOTIDE SEQUENCE</scope>
    <source>
        <strain evidence="2">CBS 10118</strain>
    </source>
</reference>
<name>A0A1B9G9P6_9TREE</name>
<dbReference type="EMBL" id="CP144542">
    <property type="protein sequence ID" value="WVW81874.1"/>
    <property type="molecule type" value="Genomic_DNA"/>
</dbReference>
<evidence type="ECO:0000313" key="2">
    <source>
        <dbReference type="EMBL" id="WVW81874.1"/>
    </source>
</evidence>
<proteinExistence type="predicted"/>
<dbReference type="KEGG" id="kbi:30206977"/>
<gene>
    <name evidence="1" type="ORF">I302_02578</name>
    <name evidence="2" type="ORF">I302_103872</name>
</gene>
<protein>
    <submittedName>
        <fullName evidence="1">Uncharacterized protein</fullName>
    </submittedName>
</protein>
<reference evidence="2" key="4">
    <citation type="submission" date="2024-02" db="EMBL/GenBank/DDBJ databases">
        <title>Comparative genomics of Cryptococcus and Kwoniella reveals pathogenesis evolution and contrasting modes of karyotype evolution via chromosome fusion or intercentromeric recombination.</title>
        <authorList>
            <person name="Coelho M.A."/>
            <person name="David-Palma M."/>
            <person name="Shea T."/>
            <person name="Bowers K."/>
            <person name="McGinley-Smith S."/>
            <person name="Mohammad A.W."/>
            <person name="Gnirke A."/>
            <person name="Yurkov A.M."/>
            <person name="Nowrousian M."/>
            <person name="Sun S."/>
            <person name="Cuomo C.A."/>
            <person name="Heitman J."/>
        </authorList>
    </citation>
    <scope>NUCLEOTIDE SEQUENCE</scope>
    <source>
        <strain evidence="2">CBS 10118</strain>
    </source>
</reference>
<dbReference type="RefSeq" id="XP_019048803.1">
    <property type="nucleotide sequence ID" value="XM_019189241.1"/>
</dbReference>
<dbReference type="Proteomes" id="UP000092730">
    <property type="component" value="Chromosome 2"/>
</dbReference>
<evidence type="ECO:0000313" key="1">
    <source>
        <dbReference type="EMBL" id="OCF27733.1"/>
    </source>
</evidence>
<sequence length="126" mass="13761">MSVKSLKELVTSVREGYDISGVPGILGVTPGNNIRIRVIKLRLRGPAKSMSELLEAQPPYTEEMIKTVPSELDLNEHLKFLDDKWGDSVLGAISTVEQPEDGTILVPVFTPVPKPEPGKILGQVDE</sequence>
<accession>A0A1B9G9P6</accession>
<evidence type="ECO:0000313" key="3">
    <source>
        <dbReference type="Proteomes" id="UP000092730"/>
    </source>
</evidence>
<dbReference type="GeneID" id="30206977"/>
<reference evidence="1" key="1">
    <citation type="submission" date="2013-07" db="EMBL/GenBank/DDBJ databases">
        <title>The Genome Sequence of Cryptococcus bestiolae CBS10118.</title>
        <authorList>
            <consortium name="The Broad Institute Genome Sequencing Platform"/>
            <person name="Cuomo C."/>
            <person name="Litvintseva A."/>
            <person name="Chen Y."/>
            <person name="Heitman J."/>
            <person name="Sun S."/>
            <person name="Springer D."/>
            <person name="Dromer F."/>
            <person name="Young S.K."/>
            <person name="Zeng Q."/>
            <person name="Gargeya S."/>
            <person name="Fitzgerald M."/>
            <person name="Abouelleil A."/>
            <person name="Alvarado L."/>
            <person name="Berlin A.M."/>
            <person name="Chapman S.B."/>
            <person name="Dewar J."/>
            <person name="Goldberg J."/>
            <person name="Griggs A."/>
            <person name="Gujja S."/>
            <person name="Hansen M."/>
            <person name="Howarth C."/>
            <person name="Imamovic A."/>
            <person name="Larimer J."/>
            <person name="McCowan C."/>
            <person name="Murphy C."/>
            <person name="Pearson M."/>
            <person name="Priest M."/>
            <person name="Roberts A."/>
            <person name="Saif S."/>
            <person name="Shea T."/>
            <person name="Sykes S."/>
            <person name="Wortman J."/>
            <person name="Nusbaum C."/>
            <person name="Birren B."/>
        </authorList>
    </citation>
    <scope>NUCLEOTIDE SEQUENCE [LARGE SCALE GENOMIC DNA]</scope>
    <source>
        <strain evidence="1">CBS 10118</strain>
    </source>
</reference>
<dbReference type="EMBL" id="KI894019">
    <property type="protein sequence ID" value="OCF27733.1"/>
    <property type="molecule type" value="Genomic_DNA"/>
</dbReference>
<dbReference type="VEuPathDB" id="FungiDB:I302_02578"/>
<dbReference type="AlphaFoldDB" id="A0A1B9G9P6"/>
<keyword evidence="3" id="KW-1185">Reference proteome</keyword>
<reference evidence="1" key="3">
    <citation type="submission" date="2014-01" db="EMBL/GenBank/DDBJ databases">
        <title>Evolution of pathogenesis and genome organization in the Tremellales.</title>
        <authorList>
            <person name="Cuomo C."/>
            <person name="Litvintseva A."/>
            <person name="Heitman J."/>
            <person name="Chen Y."/>
            <person name="Sun S."/>
            <person name="Springer D."/>
            <person name="Dromer F."/>
            <person name="Young S."/>
            <person name="Zeng Q."/>
            <person name="Chapman S."/>
            <person name="Gujja S."/>
            <person name="Saif S."/>
            <person name="Birren B."/>
        </authorList>
    </citation>
    <scope>NUCLEOTIDE SEQUENCE</scope>
    <source>
        <strain evidence="1">CBS 10118</strain>
    </source>
</reference>
<organism evidence="1">
    <name type="scientific">Kwoniella bestiolae CBS 10118</name>
    <dbReference type="NCBI Taxonomy" id="1296100"/>
    <lineage>
        <taxon>Eukaryota</taxon>
        <taxon>Fungi</taxon>
        <taxon>Dikarya</taxon>
        <taxon>Basidiomycota</taxon>
        <taxon>Agaricomycotina</taxon>
        <taxon>Tremellomycetes</taxon>
        <taxon>Tremellales</taxon>
        <taxon>Cryptococcaceae</taxon>
        <taxon>Kwoniella</taxon>
    </lineage>
</organism>